<feature type="modified residue" description="N6-(pyridoxal phosphate)lysine" evidence="7">
    <location>
        <position position="198"/>
    </location>
</feature>
<dbReference type="InterPro" id="IPR024169">
    <property type="entry name" value="SP_NH2Trfase/AEP_transaminase"/>
</dbReference>
<dbReference type="Proteomes" id="UP000481030">
    <property type="component" value="Unassembled WGS sequence"/>
</dbReference>
<keyword evidence="5 7" id="KW-0663">Pyridoxal phosphate</keyword>
<name>A0A6L3VD10_9BACI</name>
<comment type="similarity">
    <text evidence="2 8">Belongs to the class-V pyridoxal-phosphate-dependent aminotransferase family.</text>
</comment>
<evidence type="ECO:0000313" key="12">
    <source>
        <dbReference type="Proteomes" id="UP000481030"/>
    </source>
</evidence>
<feature type="domain" description="Aminotransferase class V" evidence="10">
    <location>
        <begin position="39"/>
        <end position="350"/>
    </location>
</feature>
<evidence type="ECO:0000256" key="5">
    <source>
        <dbReference type="ARBA" id="ARBA00022898"/>
    </source>
</evidence>
<dbReference type="PROSITE" id="PS00595">
    <property type="entry name" value="AA_TRANSFER_CLASS_5"/>
    <property type="match status" value="1"/>
</dbReference>
<dbReference type="InterPro" id="IPR015422">
    <property type="entry name" value="PyrdxlP-dep_Trfase_small"/>
</dbReference>
<evidence type="ECO:0000256" key="9">
    <source>
        <dbReference type="RuleBase" id="RU004504"/>
    </source>
</evidence>
<keyword evidence="12" id="KW-1185">Reference proteome</keyword>
<evidence type="ECO:0000256" key="3">
    <source>
        <dbReference type="ARBA" id="ARBA00022576"/>
    </source>
</evidence>
<dbReference type="AlphaFoldDB" id="A0A6L3VD10"/>
<dbReference type="Gene3D" id="3.40.640.10">
    <property type="entry name" value="Type I PLP-dependent aspartate aminotransferase-like (Major domain)"/>
    <property type="match status" value="1"/>
</dbReference>
<dbReference type="InterPro" id="IPR000192">
    <property type="entry name" value="Aminotrans_V_dom"/>
</dbReference>
<keyword evidence="3 11" id="KW-0032">Aminotransferase</keyword>
<dbReference type="Pfam" id="PF00266">
    <property type="entry name" value="Aminotran_5"/>
    <property type="match status" value="1"/>
</dbReference>
<proteinExistence type="inferred from homology"/>
<evidence type="ECO:0000256" key="7">
    <source>
        <dbReference type="PIRSR" id="PIRSR000524-50"/>
    </source>
</evidence>
<dbReference type="PIRSF" id="PIRSF000524">
    <property type="entry name" value="SPT"/>
    <property type="match status" value="1"/>
</dbReference>
<reference evidence="11 12" key="1">
    <citation type="journal article" date="2016" name="Antonie Van Leeuwenhoek">
        <title>Bacillus depressus sp. nov., isolated from soil of a sunflower field.</title>
        <authorList>
            <person name="Wei X."/>
            <person name="Xin D."/>
            <person name="Xin Y."/>
            <person name="Zhang H."/>
            <person name="Wang T."/>
            <person name="Zhang J."/>
        </authorList>
    </citation>
    <scope>NUCLEOTIDE SEQUENCE [LARGE SCALE GENOMIC DNA]</scope>
    <source>
        <strain evidence="11 12">BZ1</strain>
    </source>
</reference>
<dbReference type="GO" id="GO:0004760">
    <property type="term" value="F:L-serine-pyruvate transaminase activity"/>
    <property type="evidence" value="ECO:0007669"/>
    <property type="project" value="TreeGrafter"/>
</dbReference>
<dbReference type="EMBL" id="WBOS01000001">
    <property type="protein sequence ID" value="KAB2338942.1"/>
    <property type="molecule type" value="Genomic_DNA"/>
</dbReference>
<evidence type="ECO:0000313" key="11">
    <source>
        <dbReference type="EMBL" id="KAB2338942.1"/>
    </source>
</evidence>
<dbReference type="InterPro" id="IPR015421">
    <property type="entry name" value="PyrdxlP-dep_Trfase_major"/>
</dbReference>
<dbReference type="InterPro" id="IPR015424">
    <property type="entry name" value="PyrdxlP-dep_Trfase"/>
</dbReference>
<gene>
    <name evidence="11" type="ORF">F7731_00625</name>
</gene>
<dbReference type="GO" id="GO:0008453">
    <property type="term" value="F:alanine-glyoxylate transaminase activity"/>
    <property type="evidence" value="ECO:0007669"/>
    <property type="project" value="TreeGrafter"/>
</dbReference>
<evidence type="ECO:0000259" key="10">
    <source>
        <dbReference type="Pfam" id="PF00266"/>
    </source>
</evidence>
<protein>
    <submittedName>
        <fullName evidence="11">Alanine--glyoxylate aminotransferase family protein</fullName>
    </submittedName>
</protein>
<evidence type="ECO:0000256" key="8">
    <source>
        <dbReference type="RuleBase" id="RU004075"/>
    </source>
</evidence>
<dbReference type="InterPro" id="IPR020578">
    <property type="entry name" value="Aminotrans_V_PyrdxlP_BS"/>
</dbReference>
<dbReference type="SUPFAM" id="SSF53383">
    <property type="entry name" value="PLP-dependent transferases"/>
    <property type="match status" value="1"/>
</dbReference>
<sequence>MSMLQELNPSLRTLMTPGPVEAEPRVLRAMTIPIIGQFDPEFLRIMDETMELLRQLFQTENHWAYSVDGTSRSGIEAVLCSIIEPGDKVLVPIFGRFGHLLAEIAYRCGADVTKMECEWGTAFDQEKIIAEIKRVSPKVVALVHGETSTGIMQPLDGIGKFCRENDVLFVVDGVATIGGTDFKTDEWNIDAVITGTQKCLGVPTGMAPITYNDRVEKILLERRKIEQGLDISSSNPRRIQSNYFDLSQIQEYWSPKRLNHHTEATTMLYALREGLRIIHEEGLQNRFDRHKLHEKALVEGLKAMGLSLFGDPRYKMPIVTCINIPEGVNGDAVRFTMVKEFGVEIASTFGSLAGKIWRIGSMGFSCRKENIFRVLSALEAAIYRHGGKVNAGAAVQAALDVYEESTLAVSIK</sequence>
<keyword evidence="4 11" id="KW-0808">Transferase</keyword>
<comment type="caution">
    <text evidence="11">The sequence shown here is derived from an EMBL/GenBank/DDBJ whole genome shotgun (WGS) entry which is preliminary data.</text>
</comment>
<organism evidence="11 12">
    <name type="scientific">Cytobacillus depressus</name>
    <dbReference type="NCBI Taxonomy" id="1602942"/>
    <lineage>
        <taxon>Bacteria</taxon>
        <taxon>Bacillati</taxon>
        <taxon>Bacillota</taxon>
        <taxon>Bacilli</taxon>
        <taxon>Bacillales</taxon>
        <taxon>Bacillaceae</taxon>
        <taxon>Cytobacillus</taxon>
    </lineage>
</organism>
<evidence type="ECO:0000256" key="6">
    <source>
        <dbReference type="PIRSR" id="PIRSR000524-1"/>
    </source>
</evidence>
<dbReference type="Gene3D" id="3.90.1150.10">
    <property type="entry name" value="Aspartate Aminotransferase, domain 1"/>
    <property type="match status" value="1"/>
</dbReference>
<evidence type="ECO:0000256" key="4">
    <source>
        <dbReference type="ARBA" id="ARBA00022679"/>
    </source>
</evidence>
<dbReference type="FunFam" id="3.40.640.10:FF:000027">
    <property type="entry name" value="Serine--pyruvate aminotransferase, mitochondrial"/>
    <property type="match status" value="1"/>
</dbReference>
<feature type="binding site" evidence="6">
    <location>
        <position position="358"/>
    </location>
    <ligand>
        <name>substrate</name>
    </ligand>
</feature>
<dbReference type="GO" id="GO:0019265">
    <property type="term" value="P:glycine biosynthetic process, by transamination of glyoxylate"/>
    <property type="evidence" value="ECO:0007669"/>
    <property type="project" value="TreeGrafter"/>
</dbReference>
<dbReference type="OrthoDB" id="389074at2"/>
<evidence type="ECO:0000256" key="2">
    <source>
        <dbReference type="ARBA" id="ARBA00009236"/>
    </source>
</evidence>
<dbReference type="PANTHER" id="PTHR21152:SF40">
    <property type="entry name" value="ALANINE--GLYOXYLATE AMINOTRANSFERASE"/>
    <property type="match status" value="1"/>
</dbReference>
<dbReference type="PANTHER" id="PTHR21152">
    <property type="entry name" value="AMINOTRANSFERASE CLASS V"/>
    <property type="match status" value="1"/>
</dbReference>
<evidence type="ECO:0000256" key="1">
    <source>
        <dbReference type="ARBA" id="ARBA00001933"/>
    </source>
</evidence>
<accession>A0A6L3VD10</accession>
<comment type="cofactor">
    <cofactor evidence="1 7 9">
        <name>pyridoxal 5'-phosphate</name>
        <dbReference type="ChEBI" id="CHEBI:597326"/>
    </cofactor>
</comment>